<evidence type="ECO:0000256" key="4">
    <source>
        <dbReference type="ARBA" id="ARBA00022448"/>
    </source>
</evidence>
<organism evidence="9 10">
    <name type="scientific">Eubacterium ventriosum</name>
    <dbReference type="NCBI Taxonomy" id="39496"/>
    <lineage>
        <taxon>Bacteria</taxon>
        <taxon>Bacillati</taxon>
        <taxon>Bacillota</taxon>
        <taxon>Clostridia</taxon>
        <taxon>Eubacteriales</taxon>
        <taxon>Eubacteriaceae</taxon>
        <taxon>Eubacterium</taxon>
    </lineage>
</organism>
<dbReference type="GO" id="GO:0030643">
    <property type="term" value="P:intracellular phosphate ion homeostasis"/>
    <property type="evidence" value="ECO:0007669"/>
    <property type="project" value="InterPro"/>
</dbReference>
<keyword evidence="10" id="KW-1185">Reference proteome</keyword>
<dbReference type="Pfam" id="PF01895">
    <property type="entry name" value="PhoU"/>
    <property type="match status" value="2"/>
</dbReference>
<accession>A0A413RAZ1</accession>
<dbReference type="AlphaFoldDB" id="A0A413RAZ1"/>
<dbReference type="Proteomes" id="UP000284779">
    <property type="component" value="Unassembled WGS sequence"/>
</dbReference>
<feature type="domain" description="PhoU" evidence="8">
    <location>
        <begin position="17"/>
        <end position="104"/>
    </location>
</feature>
<evidence type="ECO:0000313" key="9">
    <source>
        <dbReference type="EMBL" id="RHA19650.1"/>
    </source>
</evidence>
<evidence type="ECO:0000256" key="6">
    <source>
        <dbReference type="ARBA" id="ARBA00022592"/>
    </source>
</evidence>
<protein>
    <recommendedName>
        <fullName evidence="7">Phosphate-specific transport system accessory protein PhoU</fullName>
    </recommendedName>
</protein>
<dbReference type="Gene3D" id="1.20.58.220">
    <property type="entry name" value="Phosphate transport system protein phou homolog 2, domain 2"/>
    <property type="match status" value="1"/>
</dbReference>
<dbReference type="GO" id="GO:0006817">
    <property type="term" value="P:phosphate ion transport"/>
    <property type="evidence" value="ECO:0007669"/>
    <property type="project" value="UniProtKB-KW"/>
</dbReference>
<evidence type="ECO:0000256" key="3">
    <source>
        <dbReference type="ARBA" id="ARBA00011738"/>
    </source>
</evidence>
<dbReference type="InterPro" id="IPR038078">
    <property type="entry name" value="PhoU-like_sf"/>
</dbReference>
<dbReference type="GO" id="GO:0045936">
    <property type="term" value="P:negative regulation of phosphate metabolic process"/>
    <property type="evidence" value="ECO:0007669"/>
    <property type="project" value="InterPro"/>
</dbReference>
<feature type="domain" description="PhoU" evidence="8">
    <location>
        <begin position="119"/>
        <end position="204"/>
    </location>
</feature>
<comment type="function">
    <text evidence="7">Plays a role in the regulation of phosphate uptake.</text>
</comment>
<dbReference type="InterPro" id="IPR028366">
    <property type="entry name" value="PhoU"/>
</dbReference>
<keyword evidence="5 7" id="KW-0963">Cytoplasm</keyword>
<dbReference type="InterPro" id="IPR026022">
    <property type="entry name" value="PhoU_dom"/>
</dbReference>
<evidence type="ECO:0000259" key="8">
    <source>
        <dbReference type="Pfam" id="PF01895"/>
    </source>
</evidence>
<dbReference type="PIRSF" id="PIRSF003107">
    <property type="entry name" value="PhoU"/>
    <property type="match status" value="1"/>
</dbReference>
<dbReference type="GO" id="GO:0005737">
    <property type="term" value="C:cytoplasm"/>
    <property type="evidence" value="ECO:0007669"/>
    <property type="project" value="UniProtKB-SubCell"/>
</dbReference>
<gene>
    <name evidence="9" type="primary">phoU</name>
    <name evidence="9" type="ORF">DW944_03580</name>
</gene>
<dbReference type="PANTHER" id="PTHR42930">
    <property type="entry name" value="PHOSPHATE-SPECIFIC TRANSPORT SYSTEM ACCESSORY PROTEIN PHOU"/>
    <property type="match status" value="1"/>
</dbReference>
<evidence type="ECO:0000256" key="7">
    <source>
        <dbReference type="PIRNR" id="PIRNR003107"/>
    </source>
</evidence>
<reference evidence="9 10" key="1">
    <citation type="submission" date="2018-08" db="EMBL/GenBank/DDBJ databases">
        <title>A genome reference for cultivated species of the human gut microbiota.</title>
        <authorList>
            <person name="Zou Y."/>
            <person name="Xue W."/>
            <person name="Luo G."/>
        </authorList>
    </citation>
    <scope>NUCLEOTIDE SEQUENCE [LARGE SCALE GENOMIC DNA]</scope>
    <source>
        <strain evidence="9 10">AM44-11BH</strain>
    </source>
</reference>
<comment type="caution">
    <text evidence="9">The sequence shown here is derived from an EMBL/GenBank/DDBJ whole genome shotgun (WGS) entry which is preliminary data.</text>
</comment>
<dbReference type="EMBL" id="QSFD01000003">
    <property type="protein sequence ID" value="RHA19650.1"/>
    <property type="molecule type" value="Genomic_DNA"/>
</dbReference>
<dbReference type="FunFam" id="1.20.58.220:FF:000004">
    <property type="entry name" value="Phosphate-specific transport system accessory protein PhoU"/>
    <property type="match status" value="1"/>
</dbReference>
<comment type="subcellular location">
    <subcellularLocation>
        <location evidence="1 7">Cytoplasm</location>
    </subcellularLocation>
</comment>
<sequence length="214" mass="24810">MRNKFDEQLDNLNNELIKMGKLCERAISGAIKITMEDDHEELKREVLETDSEIDKKERDIESICMKLLLRQQPVARDLRVISSALKMISDMERIGDQASDIVELAQYIKKSDVKYKTHLSDMANEVIKMVTKSIKSFVKKDIEMARNVIVYDDVVDNYFEEIKKELIRIISSGESDGEEFIDILMIAKYLERIGDHATNIAEWVEYSILGYHAE</sequence>
<comment type="similarity">
    <text evidence="2 7">Belongs to the PhoU family.</text>
</comment>
<proteinExistence type="inferred from homology"/>
<comment type="subunit">
    <text evidence="3 7">Homodimer.</text>
</comment>
<keyword evidence="4 7" id="KW-0813">Transport</keyword>
<dbReference type="SUPFAM" id="SSF109755">
    <property type="entry name" value="PhoU-like"/>
    <property type="match status" value="1"/>
</dbReference>
<evidence type="ECO:0000313" key="10">
    <source>
        <dbReference type="Proteomes" id="UP000284779"/>
    </source>
</evidence>
<dbReference type="RefSeq" id="WP_117970026.1">
    <property type="nucleotide sequence ID" value="NZ_CAUBDO010000004.1"/>
</dbReference>
<name>A0A413RAZ1_9FIRM</name>
<evidence type="ECO:0000256" key="1">
    <source>
        <dbReference type="ARBA" id="ARBA00004496"/>
    </source>
</evidence>
<keyword evidence="6 7" id="KW-0592">Phosphate transport</keyword>
<evidence type="ECO:0000256" key="2">
    <source>
        <dbReference type="ARBA" id="ARBA00008107"/>
    </source>
</evidence>
<dbReference type="PANTHER" id="PTHR42930:SF3">
    <property type="entry name" value="PHOSPHATE-SPECIFIC TRANSPORT SYSTEM ACCESSORY PROTEIN PHOU"/>
    <property type="match status" value="1"/>
</dbReference>
<evidence type="ECO:0000256" key="5">
    <source>
        <dbReference type="ARBA" id="ARBA00022490"/>
    </source>
</evidence>
<dbReference type="NCBIfam" id="TIGR02135">
    <property type="entry name" value="phoU_full"/>
    <property type="match status" value="1"/>
</dbReference>